<dbReference type="PANTHER" id="PTHR23090:SF9">
    <property type="entry name" value="GLUTAMINE-DEPENDENT NAD(+) SYNTHETASE"/>
    <property type="match status" value="1"/>
</dbReference>
<dbReference type="Proteomes" id="UP000770717">
    <property type="component" value="Unassembled WGS sequence"/>
</dbReference>
<evidence type="ECO:0000256" key="9">
    <source>
        <dbReference type="ARBA" id="ARBA00023027"/>
    </source>
</evidence>
<dbReference type="Gene3D" id="3.40.50.620">
    <property type="entry name" value="HUPs"/>
    <property type="match status" value="1"/>
</dbReference>
<dbReference type="SUPFAM" id="SSF56317">
    <property type="entry name" value="Carbon-nitrogen hydrolase"/>
    <property type="match status" value="1"/>
</dbReference>
<evidence type="ECO:0000256" key="11">
    <source>
        <dbReference type="PIRNR" id="PIRNR006630"/>
    </source>
</evidence>
<evidence type="ECO:0000313" key="14">
    <source>
        <dbReference type="Proteomes" id="UP000770717"/>
    </source>
</evidence>
<dbReference type="Pfam" id="PF00795">
    <property type="entry name" value="CN_hydrolase"/>
    <property type="match status" value="1"/>
</dbReference>
<dbReference type="EMBL" id="WNTK01000102">
    <property type="protein sequence ID" value="KAG9471780.1"/>
    <property type="molecule type" value="Genomic_DNA"/>
</dbReference>
<dbReference type="InterPro" id="IPR036526">
    <property type="entry name" value="C-N_Hydrolase_sf"/>
</dbReference>
<organism evidence="13 14">
    <name type="scientific">Eleutherodactylus coqui</name>
    <name type="common">Puerto Rican coqui</name>
    <dbReference type="NCBI Taxonomy" id="57060"/>
    <lineage>
        <taxon>Eukaryota</taxon>
        <taxon>Metazoa</taxon>
        <taxon>Chordata</taxon>
        <taxon>Craniata</taxon>
        <taxon>Vertebrata</taxon>
        <taxon>Euteleostomi</taxon>
        <taxon>Amphibia</taxon>
        <taxon>Batrachia</taxon>
        <taxon>Anura</taxon>
        <taxon>Neobatrachia</taxon>
        <taxon>Hyloidea</taxon>
        <taxon>Eleutherodactylidae</taxon>
        <taxon>Eleutherodactylinae</taxon>
        <taxon>Eleutherodactylus</taxon>
        <taxon>Eleutherodactylus</taxon>
    </lineage>
</organism>
<dbReference type="GO" id="GO:0005737">
    <property type="term" value="C:cytoplasm"/>
    <property type="evidence" value="ECO:0007669"/>
    <property type="project" value="InterPro"/>
</dbReference>
<dbReference type="InterPro" id="IPR003694">
    <property type="entry name" value="NAD_synthase"/>
</dbReference>
<keyword evidence="7 11" id="KW-0547">Nucleotide-binding</keyword>
<evidence type="ECO:0000256" key="4">
    <source>
        <dbReference type="ARBA" id="ARBA00012743"/>
    </source>
</evidence>
<evidence type="ECO:0000256" key="3">
    <source>
        <dbReference type="ARBA" id="ARBA00011643"/>
    </source>
</evidence>
<evidence type="ECO:0000313" key="13">
    <source>
        <dbReference type="EMBL" id="KAG9471780.1"/>
    </source>
</evidence>
<evidence type="ECO:0000256" key="2">
    <source>
        <dbReference type="ARBA" id="ARBA00007145"/>
    </source>
</evidence>
<evidence type="ECO:0000256" key="10">
    <source>
        <dbReference type="ARBA" id="ARBA00052340"/>
    </source>
</evidence>
<proteinExistence type="inferred from homology"/>
<dbReference type="AlphaFoldDB" id="A0A8J6EMT1"/>
<evidence type="ECO:0000256" key="5">
    <source>
        <dbReference type="ARBA" id="ARBA00017309"/>
    </source>
</evidence>
<dbReference type="GO" id="GO:0004359">
    <property type="term" value="F:glutaminase activity"/>
    <property type="evidence" value="ECO:0007669"/>
    <property type="project" value="InterPro"/>
</dbReference>
<dbReference type="EC" id="6.3.5.1" evidence="4 11"/>
<comment type="catalytic activity">
    <reaction evidence="10 11">
        <text>deamido-NAD(+) + L-glutamine + ATP + H2O = L-glutamate + AMP + diphosphate + NAD(+) + H(+)</text>
        <dbReference type="Rhea" id="RHEA:24384"/>
        <dbReference type="ChEBI" id="CHEBI:15377"/>
        <dbReference type="ChEBI" id="CHEBI:15378"/>
        <dbReference type="ChEBI" id="CHEBI:29985"/>
        <dbReference type="ChEBI" id="CHEBI:30616"/>
        <dbReference type="ChEBI" id="CHEBI:33019"/>
        <dbReference type="ChEBI" id="CHEBI:57540"/>
        <dbReference type="ChEBI" id="CHEBI:58359"/>
        <dbReference type="ChEBI" id="CHEBI:58437"/>
        <dbReference type="ChEBI" id="CHEBI:456215"/>
        <dbReference type="EC" id="6.3.5.1"/>
    </reaction>
</comment>
<dbReference type="CDD" id="cd00553">
    <property type="entry name" value="NAD_synthase"/>
    <property type="match status" value="1"/>
</dbReference>
<dbReference type="InterPro" id="IPR022310">
    <property type="entry name" value="NAD/GMP_synthase"/>
</dbReference>
<dbReference type="FunFam" id="3.60.110.10:FF:000003">
    <property type="entry name" value="Glutamine-dependent NAD(+) synthetase"/>
    <property type="match status" value="1"/>
</dbReference>
<comment type="similarity">
    <text evidence="2 11">In the C-terminal section; belongs to the NAD synthetase family.</text>
</comment>
<dbReference type="CDD" id="cd07570">
    <property type="entry name" value="GAT_Gln-NAD-synth"/>
    <property type="match status" value="1"/>
</dbReference>
<keyword evidence="6 11" id="KW-0436">Ligase</keyword>
<dbReference type="PANTHER" id="PTHR23090">
    <property type="entry name" value="NH 3 /GLUTAMINE-DEPENDENT NAD + SYNTHETASE"/>
    <property type="match status" value="1"/>
</dbReference>
<dbReference type="InterPro" id="IPR014729">
    <property type="entry name" value="Rossmann-like_a/b/a_fold"/>
</dbReference>
<dbReference type="Gene3D" id="3.60.110.10">
    <property type="entry name" value="Carbon-nitrogen hydrolase"/>
    <property type="match status" value="1"/>
</dbReference>
<evidence type="ECO:0000256" key="7">
    <source>
        <dbReference type="ARBA" id="ARBA00022741"/>
    </source>
</evidence>
<keyword evidence="8 11" id="KW-0067">ATP-binding</keyword>
<dbReference type="GO" id="GO:0009435">
    <property type="term" value="P:NAD+ biosynthetic process"/>
    <property type="evidence" value="ECO:0007669"/>
    <property type="project" value="UniProtKB-UniRule"/>
</dbReference>
<dbReference type="OrthoDB" id="2020662at2759"/>
<keyword evidence="9 11" id="KW-0520">NAD</keyword>
<comment type="pathway">
    <text evidence="1 11">Cofactor biosynthesis; NAD(+) biosynthesis; NAD(+) from deamido-NAD(+) (L-Gln route): step 1/1.</text>
</comment>
<dbReference type="UniPathway" id="UPA00253">
    <property type="reaction ID" value="UER00334"/>
</dbReference>
<dbReference type="PIRSF" id="PIRSF006630">
    <property type="entry name" value="NADS_GAT"/>
    <property type="match status" value="1"/>
</dbReference>
<evidence type="ECO:0000259" key="12">
    <source>
        <dbReference type="PROSITE" id="PS50263"/>
    </source>
</evidence>
<dbReference type="GO" id="GO:0005524">
    <property type="term" value="F:ATP binding"/>
    <property type="evidence" value="ECO:0007669"/>
    <property type="project" value="UniProtKB-UniRule"/>
</dbReference>
<gene>
    <name evidence="13" type="ORF">GDO78_022853</name>
</gene>
<sequence>MQRRDFTPLPEGGALLGCEKLDGRIHELSPTGRSDQTVRSGYGCSDHFFESDTILHSFQVLAKLLESPITTDIICDVGMPVMHKNVRYNCRVIFLNKKILLIRPKMVMANAGNYRELRWFTPWNKSRDVEDYVLPRTIQKITGQDTVPFGDAVLATKDTCLGSEICEELWAPNSPHIDMGLDGVEIFTNGSGSHHELRKAHLRVDLVKSTTTKNGGIYLLSNLRGCDSDRLYFDGCSMIAINGDIVAQGSQFSLENVEVLTATLDLEDVRSYRAHTSSRCISASRVPPFHRIYVDFSLSSFDDVCTLTSEPIQWRYHTPAEEISLGPACWLWDYLRRSRQGGFLLPLSGGVDSSAVACITYSMCRLVCQAVAAGNEEVLRDAQQIVGDASYVPRTPQELCGRLLTTCYMATENSSYETRDRARMLSEQIGSYHLTPNIDAAVKAVIGIFTMLTGRVPQYRVHGGSSIENLALQNVQARTRMVIAYLFAQLSLWTRGLPGGLLVLGSANVDERFLIIYF</sequence>
<dbReference type="InterPro" id="IPR014445">
    <property type="entry name" value="Gln-dep_NAD_synthase"/>
</dbReference>
<evidence type="ECO:0000256" key="1">
    <source>
        <dbReference type="ARBA" id="ARBA00005188"/>
    </source>
</evidence>
<comment type="caution">
    <text evidence="13">The sequence shown here is derived from an EMBL/GenBank/DDBJ whole genome shotgun (WGS) entry which is preliminary data.</text>
</comment>
<dbReference type="GO" id="GO:0003952">
    <property type="term" value="F:NAD+ synthase (glutamine-hydrolyzing) activity"/>
    <property type="evidence" value="ECO:0007669"/>
    <property type="project" value="UniProtKB-UniRule"/>
</dbReference>
<evidence type="ECO:0000256" key="6">
    <source>
        <dbReference type="ARBA" id="ARBA00022598"/>
    </source>
</evidence>
<dbReference type="SUPFAM" id="SSF52402">
    <property type="entry name" value="Adenine nucleotide alpha hydrolases-like"/>
    <property type="match status" value="1"/>
</dbReference>
<dbReference type="FunFam" id="3.40.50.620:FF:000036">
    <property type="entry name" value="Glutamine-dependent NAD(+) synthetase"/>
    <property type="match status" value="1"/>
</dbReference>
<dbReference type="Pfam" id="PF02540">
    <property type="entry name" value="NAD_synthase"/>
    <property type="match status" value="1"/>
</dbReference>
<evidence type="ECO:0000256" key="8">
    <source>
        <dbReference type="ARBA" id="ARBA00022840"/>
    </source>
</evidence>
<comment type="subunit">
    <text evidence="3">Homohexamer.</text>
</comment>
<dbReference type="PROSITE" id="PS50263">
    <property type="entry name" value="CN_HYDROLASE"/>
    <property type="match status" value="1"/>
</dbReference>
<keyword evidence="14" id="KW-1185">Reference proteome</keyword>
<reference evidence="13" key="1">
    <citation type="thesis" date="2020" institute="ProQuest LLC" country="789 East Eisenhower Parkway, Ann Arbor, MI, USA">
        <title>Comparative Genomics and Chromosome Evolution.</title>
        <authorList>
            <person name="Mudd A.B."/>
        </authorList>
    </citation>
    <scope>NUCLEOTIDE SEQUENCE</scope>
    <source>
        <strain evidence="13">HN-11 Male</strain>
        <tissue evidence="13">Kidney and liver</tissue>
    </source>
</reference>
<accession>A0A8J6EMT1</accession>
<name>A0A8J6EMT1_ELECQ</name>
<feature type="domain" description="CN hydrolase" evidence="12">
    <location>
        <begin position="1"/>
        <end position="266"/>
    </location>
</feature>
<protein>
    <recommendedName>
        <fullName evidence="5 11">Glutamine-dependent NAD(+) synthetase</fullName>
        <ecNumber evidence="4 11">6.3.5.1</ecNumber>
    </recommendedName>
    <alternativeName>
        <fullName evidence="11">NAD(+) synthase [glutamine-hydrolyzing]</fullName>
    </alternativeName>
</protein>
<dbReference type="InterPro" id="IPR003010">
    <property type="entry name" value="C-N_Hydrolase"/>
</dbReference>